<dbReference type="NCBIfam" id="NF008528">
    <property type="entry name" value="PRK11463.1-2"/>
    <property type="match status" value="1"/>
</dbReference>
<dbReference type="PANTHER" id="PTHR35335:SF1">
    <property type="entry name" value="UPF0716 PROTEIN FXSA"/>
    <property type="match status" value="1"/>
</dbReference>
<dbReference type="EMBL" id="JAAATX020000005">
    <property type="protein sequence ID" value="MBU9697874.1"/>
    <property type="molecule type" value="Genomic_DNA"/>
</dbReference>
<keyword evidence="1" id="KW-0472">Membrane</keyword>
<evidence type="ECO:0000313" key="3">
    <source>
        <dbReference type="Proteomes" id="UP000731907"/>
    </source>
</evidence>
<evidence type="ECO:0000313" key="2">
    <source>
        <dbReference type="EMBL" id="MBU9697874.1"/>
    </source>
</evidence>
<keyword evidence="1" id="KW-1133">Transmembrane helix</keyword>
<gene>
    <name evidence="2" type="ORF">GU927_008430</name>
</gene>
<proteinExistence type="predicted"/>
<dbReference type="RefSeq" id="WP_161761959.1">
    <property type="nucleotide sequence ID" value="NZ_JAAATX020000005.1"/>
</dbReference>
<organism evidence="2 3">
    <name type="scientific">Paragemmobacter amnigenus</name>
    <dbReference type="NCBI Taxonomy" id="2852097"/>
    <lineage>
        <taxon>Bacteria</taxon>
        <taxon>Pseudomonadati</taxon>
        <taxon>Pseudomonadota</taxon>
        <taxon>Alphaproteobacteria</taxon>
        <taxon>Rhodobacterales</taxon>
        <taxon>Paracoccaceae</taxon>
        <taxon>Paragemmobacter</taxon>
    </lineage>
</organism>
<reference evidence="2 3" key="1">
    <citation type="submission" date="2021-06" db="EMBL/GenBank/DDBJ databases">
        <title>Rhodobacteraceae bacterium strain HSP-20.</title>
        <authorList>
            <person name="Chen W.-M."/>
        </authorList>
    </citation>
    <scope>NUCLEOTIDE SEQUENCE [LARGE SCALE GENOMIC DNA]</scope>
    <source>
        <strain evidence="2 3">HSP-20</strain>
    </source>
</reference>
<feature type="transmembrane region" description="Helical" evidence="1">
    <location>
        <begin position="66"/>
        <end position="86"/>
    </location>
</feature>
<dbReference type="Proteomes" id="UP000731907">
    <property type="component" value="Unassembled WGS sequence"/>
</dbReference>
<dbReference type="PANTHER" id="PTHR35335">
    <property type="entry name" value="UPF0716 PROTEIN FXSA"/>
    <property type="match status" value="1"/>
</dbReference>
<sequence>MPVFMLFMLWPLVEIALFVTLGGALGLWFTLLVVLGTGILGIVILRRLGYRSAERLRVEMGRLHDPLGEAGNSLLVAIAAILLVLPGFLTDFIGALLLLPPVRAVVVSSLARRFGVHSMRSDQPARRSDGIVIDGEFVEIDPENSPKTTHPSGWTRH</sequence>
<dbReference type="InterPro" id="IPR007313">
    <property type="entry name" value="FxsA"/>
</dbReference>
<comment type="caution">
    <text evidence="2">The sequence shown here is derived from an EMBL/GenBank/DDBJ whole genome shotgun (WGS) entry which is preliminary data.</text>
</comment>
<feature type="transmembrane region" description="Helical" evidence="1">
    <location>
        <begin position="15"/>
        <end position="45"/>
    </location>
</feature>
<accession>A0ABS6J4R9</accession>
<protein>
    <submittedName>
        <fullName evidence="2">FxsA family protein</fullName>
    </submittedName>
</protein>
<keyword evidence="3" id="KW-1185">Reference proteome</keyword>
<feature type="transmembrane region" description="Helical" evidence="1">
    <location>
        <begin position="92"/>
        <end position="111"/>
    </location>
</feature>
<keyword evidence="1" id="KW-0812">Transmembrane</keyword>
<name>A0ABS6J4R9_9RHOB</name>
<dbReference type="Pfam" id="PF04186">
    <property type="entry name" value="FxsA"/>
    <property type="match status" value="1"/>
</dbReference>
<evidence type="ECO:0000256" key="1">
    <source>
        <dbReference type="SAM" id="Phobius"/>
    </source>
</evidence>